<name>X1BXU9_9ZZZZ</name>
<organism evidence="1">
    <name type="scientific">marine sediment metagenome</name>
    <dbReference type="NCBI Taxonomy" id="412755"/>
    <lineage>
        <taxon>unclassified sequences</taxon>
        <taxon>metagenomes</taxon>
        <taxon>ecological metagenomes</taxon>
    </lineage>
</organism>
<comment type="caution">
    <text evidence="1">The sequence shown here is derived from an EMBL/GenBank/DDBJ whole genome shotgun (WGS) entry which is preliminary data.</text>
</comment>
<accession>X1BXU9</accession>
<gene>
    <name evidence="1" type="ORF">S01H4_41626</name>
</gene>
<proteinExistence type="predicted"/>
<evidence type="ECO:0000313" key="1">
    <source>
        <dbReference type="EMBL" id="GAH00651.1"/>
    </source>
</evidence>
<sequence>KEVNDLISHISEIIDYQVKKRGLLESQLFPVTAYVCVSFYNAYDILYDILKKVSKKTTPERMGKESRKILSELHALSLFYIPLYYMVGRMGEIQRNNGDPKSETREKREQTMFILDFWKCLASSYFLDEKLTVYDSNKINIILNQPDIEWSINQIIDVTSEKAVEIKKIMANLEVVSFLDECEARAKICDHGPYRISENEIIIFREIMHLYDGKKPHFPWSATEAKAPFSNIAFAFRLKDVDAKFDDFATLTTTPLNYSKNITGIALFTRDGTKVKPIEFDVLDAFS</sequence>
<dbReference type="EMBL" id="BART01022782">
    <property type="protein sequence ID" value="GAH00651.1"/>
    <property type="molecule type" value="Genomic_DNA"/>
</dbReference>
<dbReference type="AlphaFoldDB" id="X1BXU9"/>
<feature type="non-terminal residue" evidence="1">
    <location>
        <position position="287"/>
    </location>
</feature>
<feature type="non-terminal residue" evidence="1">
    <location>
        <position position="1"/>
    </location>
</feature>
<protein>
    <submittedName>
        <fullName evidence="1">Uncharacterized protein</fullName>
    </submittedName>
</protein>
<reference evidence="1" key="1">
    <citation type="journal article" date="2014" name="Front. Microbiol.">
        <title>High frequency of phylogenetically diverse reductive dehalogenase-homologous genes in deep subseafloor sedimentary metagenomes.</title>
        <authorList>
            <person name="Kawai M."/>
            <person name="Futagami T."/>
            <person name="Toyoda A."/>
            <person name="Takaki Y."/>
            <person name="Nishi S."/>
            <person name="Hori S."/>
            <person name="Arai W."/>
            <person name="Tsubouchi T."/>
            <person name="Morono Y."/>
            <person name="Uchiyama I."/>
            <person name="Ito T."/>
            <person name="Fujiyama A."/>
            <person name="Inagaki F."/>
            <person name="Takami H."/>
        </authorList>
    </citation>
    <scope>NUCLEOTIDE SEQUENCE</scope>
    <source>
        <strain evidence="1">Expedition CK06-06</strain>
    </source>
</reference>